<organism evidence="1">
    <name type="scientific">Siphoviridae sp. ct6bU4</name>
    <dbReference type="NCBI Taxonomy" id="2825344"/>
    <lineage>
        <taxon>Viruses</taxon>
        <taxon>Duplodnaviria</taxon>
        <taxon>Heunggongvirae</taxon>
        <taxon>Uroviricota</taxon>
        <taxon>Caudoviricetes</taxon>
    </lineage>
</organism>
<proteinExistence type="predicted"/>
<protein>
    <submittedName>
        <fullName evidence="1">Type I neck protein</fullName>
    </submittedName>
</protein>
<reference evidence="1" key="1">
    <citation type="journal article" date="2021" name="Proc. Natl. Acad. Sci. U.S.A.">
        <title>A Catalog of Tens of Thousands of Viruses from Human Metagenomes Reveals Hidden Associations with Chronic Diseases.</title>
        <authorList>
            <person name="Tisza M.J."/>
            <person name="Buck C.B."/>
        </authorList>
    </citation>
    <scope>NUCLEOTIDE SEQUENCE</scope>
    <source>
        <strain evidence="1">Ct6bU4</strain>
    </source>
</reference>
<sequence length="83" mass="9246">MKIKFNKEALRQLRESPAVRADLEERAKRIADACSQGGRVTGYKVTDLVLEKPRGAVSVMATGHAARDNRKRQTLLKNIRKGA</sequence>
<evidence type="ECO:0000313" key="1">
    <source>
        <dbReference type="EMBL" id="DAG03674.1"/>
    </source>
</evidence>
<accession>A0A8S5VA81</accession>
<dbReference type="EMBL" id="BK016234">
    <property type="protein sequence ID" value="DAG03674.1"/>
    <property type="molecule type" value="Genomic_DNA"/>
</dbReference>
<name>A0A8S5VA81_9CAUD</name>